<dbReference type="AlphaFoldDB" id="A0A3S1C0N6"/>
<evidence type="ECO:0000313" key="10">
    <source>
        <dbReference type="EMBL" id="RUS79713.1"/>
    </source>
</evidence>
<evidence type="ECO:0000313" key="11">
    <source>
        <dbReference type="Proteomes" id="UP000271974"/>
    </source>
</evidence>
<reference evidence="10 11" key="1">
    <citation type="submission" date="2019-01" db="EMBL/GenBank/DDBJ databases">
        <title>A draft genome assembly of the solar-powered sea slug Elysia chlorotica.</title>
        <authorList>
            <person name="Cai H."/>
            <person name="Li Q."/>
            <person name="Fang X."/>
            <person name="Li J."/>
            <person name="Curtis N.E."/>
            <person name="Altenburger A."/>
            <person name="Shibata T."/>
            <person name="Feng M."/>
            <person name="Maeda T."/>
            <person name="Schwartz J.A."/>
            <person name="Shigenobu S."/>
            <person name="Lundholm N."/>
            <person name="Nishiyama T."/>
            <person name="Yang H."/>
            <person name="Hasebe M."/>
            <person name="Li S."/>
            <person name="Pierce S.K."/>
            <person name="Wang J."/>
        </authorList>
    </citation>
    <scope>NUCLEOTIDE SEQUENCE [LARGE SCALE GENOMIC DNA]</scope>
    <source>
        <strain evidence="10">EC2010</strain>
        <tissue evidence="10">Whole organism of an adult</tissue>
    </source>
</reference>
<feature type="transmembrane region" description="Helical" evidence="8">
    <location>
        <begin position="202"/>
        <end position="222"/>
    </location>
</feature>
<evidence type="ECO:0000256" key="6">
    <source>
        <dbReference type="ARBA" id="ARBA00023136"/>
    </source>
</evidence>
<keyword evidence="2" id="KW-0813">Transport</keyword>
<comment type="subcellular location">
    <subcellularLocation>
        <location evidence="1">Membrane</location>
        <topology evidence="1">Multi-pass membrane protein</topology>
    </subcellularLocation>
</comment>
<proteinExistence type="predicted"/>
<dbReference type="SUPFAM" id="SSF103473">
    <property type="entry name" value="MFS general substrate transporter"/>
    <property type="match status" value="1"/>
</dbReference>
<dbReference type="EMBL" id="RQTK01000432">
    <property type="protein sequence ID" value="RUS79713.1"/>
    <property type="molecule type" value="Genomic_DNA"/>
</dbReference>
<dbReference type="PROSITE" id="PS50850">
    <property type="entry name" value="MFS"/>
    <property type="match status" value="1"/>
</dbReference>
<feature type="transmembrane region" description="Helical" evidence="8">
    <location>
        <begin position="338"/>
        <end position="358"/>
    </location>
</feature>
<keyword evidence="4" id="KW-0769">Symport</keyword>
<accession>A0A3S1C0N6</accession>
<evidence type="ECO:0000256" key="7">
    <source>
        <dbReference type="SAM" id="MobiDB-lite"/>
    </source>
</evidence>
<organism evidence="10 11">
    <name type="scientific">Elysia chlorotica</name>
    <name type="common">Eastern emerald elysia</name>
    <name type="synonym">Sea slug</name>
    <dbReference type="NCBI Taxonomy" id="188477"/>
    <lineage>
        <taxon>Eukaryota</taxon>
        <taxon>Metazoa</taxon>
        <taxon>Spiralia</taxon>
        <taxon>Lophotrochozoa</taxon>
        <taxon>Mollusca</taxon>
        <taxon>Gastropoda</taxon>
        <taxon>Heterobranchia</taxon>
        <taxon>Euthyneura</taxon>
        <taxon>Panpulmonata</taxon>
        <taxon>Sacoglossa</taxon>
        <taxon>Placobranchoidea</taxon>
        <taxon>Plakobranchidae</taxon>
        <taxon>Elysia</taxon>
    </lineage>
</organism>
<protein>
    <recommendedName>
        <fullName evidence="9">Major facilitator superfamily (MFS) profile domain-containing protein</fullName>
    </recommendedName>
</protein>
<feature type="transmembrane region" description="Helical" evidence="8">
    <location>
        <begin position="257"/>
        <end position="280"/>
    </location>
</feature>
<keyword evidence="6 8" id="KW-0472">Membrane</keyword>
<evidence type="ECO:0000256" key="2">
    <source>
        <dbReference type="ARBA" id="ARBA00022448"/>
    </source>
</evidence>
<dbReference type="OrthoDB" id="2985014at2759"/>
<evidence type="ECO:0000256" key="8">
    <source>
        <dbReference type="SAM" id="Phobius"/>
    </source>
</evidence>
<dbReference type="InterPro" id="IPR050382">
    <property type="entry name" value="MFS_Na/Anion_cotransporter"/>
</dbReference>
<dbReference type="PANTHER" id="PTHR11662:SF399">
    <property type="entry name" value="FI19708P1-RELATED"/>
    <property type="match status" value="1"/>
</dbReference>
<feature type="region of interest" description="Disordered" evidence="7">
    <location>
        <begin position="48"/>
        <end position="67"/>
    </location>
</feature>
<keyword evidence="3 8" id="KW-0812">Transmembrane</keyword>
<evidence type="ECO:0000256" key="5">
    <source>
        <dbReference type="ARBA" id="ARBA00022989"/>
    </source>
</evidence>
<gene>
    <name evidence="10" type="ORF">EGW08_012521</name>
</gene>
<feature type="domain" description="Major facilitator superfamily (MFS) profile" evidence="9">
    <location>
        <begin position="1"/>
        <end position="455"/>
    </location>
</feature>
<keyword evidence="11" id="KW-1185">Reference proteome</keyword>
<dbReference type="Pfam" id="PF07690">
    <property type="entry name" value="MFS_1"/>
    <property type="match status" value="1"/>
</dbReference>
<dbReference type="GO" id="GO:0016020">
    <property type="term" value="C:membrane"/>
    <property type="evidence" value="ECO:0007669"/>
    <property type="project" value="UniProtKB-SubCell"/>
</dbReference>
<dbReference type="FunFam" id="1.20.1250.20:FF:000003">
    <property type="entry name" value="Solute carrier family 17 member 3"/>
    <property type="match status" value="1"/>
</dbReference>
<feature type="transmembrane region" description="Helical" evidence="8">
    <location>
        <begin position="168"/>
        <end position="190"/>
    </location>
</feature>
<feature type="transmembrane region" description="Helical" evidence="8">
    <location>
        <begin position="364"/>
        <end position="384"/>
    </location>
</feature>
<evidence type="ECO:0000259" key="9">
    <source>
        <dbReference type="PROSITE" id="PS50850"/>
    </source>
</evidence>
<sequence>MRVNLSVAMVAMVNSSTTASPSNHSNLLLQPQNDRDYSWARQGGSLVGDSNGTCPSPPGWGNSTTDKPGEFNWDERTQGNILGAFFYGYMVSQLPGGWLATRYGGKRVFGLGVLCTSVLTLLTPLAARSSIYLFIALRVVEGIGEGVTFPAMHSMFGVWAPVFERSKLVVFAYSGSEIGTVISLPISGLLCDSNIAGGWPSVFYIFGSLGVLWTLCWFVFVYDTPASHPWISQVERSYIEHSIGKVTNRSRPPWGKIFTSSAVWAIVAGHWACNWGLYVFLTCLPTYMKEILKFNIKTNASLSAIPYALSWIIKLVSGPMADFLRRNGYLSTKNTRKLFNSLGSFLPAGLVLLVGVVGCDHVTAVLTLTLCVGMGGFAGAGYGVNHLDISPRFCGILLAITNGFGTIPGFLSPLLVGSLTNNNQTRGQWMIVFYITAAIYVVGASIFALLAQGEVQQWGGVHSLPVTAPDSLAVNNSPAEHKEESDDGGAS</sequence>
<comment type="caution">
    <text evidence="10">The sequence shown here is derived from an EMBL/GenBank/DDBJ whole genome shotgun (WGS) entry which is preliminary data.</text>
</comment>
<feature type="transmembrane region" description="Helical" evidence="8">
    <location>
        <begin position="396"/>
        <end position="416"/>
    </location>
</feature>
<evidence type="ECO:0000256" key="1">
    <source>
        <dbReference type="ARBA" id="ARBA00004141"/>
    </source>
</evidence>
<dbReference type="STRING" id="188477.A0A3S1C0N6"/>
<feature type="transmembrane region" description="Helical" evidence="8">
    <location>
        <begin position="428"/>
        <end position="450"/>
    </location>
</feature>
<feature type="transmembrane region" description="Helical" evidence="8">
    <location>
        <begin position="108"/>
        <end position="127"/>
    </location>
</feature>
<dbReference type="GO" id="GO:0015293">
    <property type="term" value="F:symporter activity"/>
    <property type="evidence" value="ECO:0007669"/>
    <property type="project" value="UniProtKB-KW"/>
</dbReference>
<dbReference type="InterPro" id="IPR020846">
    <property type="entry name" value="MFS_dom"/>
</dbReference>
<dbReference type="CDD" id="cd17318">
    <property type="entry name" value="MFS_SLC17"/>
    <property type="match status" value="1"/>
</dbReference>
<dbReference type="InterPro" id="IPR011701">
    <property type="entry name" value="MFS"/>
</dbReference>
<dbReference type="Gene3D" id="1.20.1250.20">
    <property type="entry name" value="MFS general substrate transporter like domains"/>
    <property type="match status" value="2"/>
</dbReference>
<keyword evidence="5 8" id="KW-1133">Transmembrane helix</keyword>
<name>A0A3S1C0N6_ELYCH</name>
<dbReference type="GO" id="GO:0006820">
    <property type="term" value="P:monoatomic anion transport"/>
    <property type="evidence" value="ECO:0007669"/>
    <property type="project" value="TreeGrafter"/>
</dbReference>
<dbReference type="InterPro" id="IPR036259">
    <property type="entry name" value="MFS_trans_sf"/>
</dbReference>
<dbReference type="Proteomes" id="UP000271974">
    <property type="component" value="Unassembled WGS sequence"/>
</dbReference>
<evidence type="ECO:0000256" key="3">
    <source>
        <dbReference type="ARBA" id="ARBA00022692"/>
    </source>
</evidence>
<dbReference type="PANTHER" id="PTHR11662">
    <property type="entry name" value="SOLUTE CARRIER FAMILY 17"/>
    <property type="match status" value="1"/>
</dbReference>
<evidence type="ECO:0000256" key="4">
    <source>
        <dbReference type="ARBA" id="ARBA00022847"/>
    </source>
</evidence>